<organism evidence="10 11">
    <name type="scientific">Bacteroides ovatus</name>
    <dbReference type="NCBI Taxonomy" id="28116"/>
    <lineage>
        <taxon>Bacteria</taxon>
        <taxon>Pseudomonadati</taxon>
        <taxon>Bacteroidota</taxon>
        <taxon>Bacteroidia</taxon>
        <taxon>Bacteroidales</taxon>
        <taxon>Bacteroidaceae</taxon>
        <taxon>Bacteroides</taxon>
    </lineage>
</organism>
<evidence type="ECO:0000313" key="11">
    <source>
        <dbReference type="Proteomes" id="UP000435985"/>
    </source>
</evidence>
<keyword evidence="4 7" id="KW-0812">Transmembrane</keyword>
<evidence type="ECO:0000259" key="9">
    <source>
        <dbReference type="Pfam" id="PF07715"/>
    </source>
</evidence>
<keyword evidence="6 7" id="KW-0998">Cell outer membrane</keyword>
<keyword evidence="2 7" id="KW-0813">Transport</keyword>
<evidence type="ECO:0000256" key="5">
    <source>
        <dbReference type="ARBA" id="ARBA00023136"/>
    </source>
</evidence>
<evidence type="ECO:0000256" key="1">
    <source>
        <dbReference type="ARBA" id="ARBA00004571"/>
    </source>
</evidence>
<dbReference type="Gene3D" id="2.40.170.20">
    <property type="entry name" value="TonB-dependent receptor, beta-barrel domain"/>
    <property type="match status" value="1"/>
</dbReference>
<dbReference type="AlphaFoldDB" id="A0A5M5N960"/>
<dbReference type="FunFam" id="2.170.130.10:FF:000003">
    <property type="entry name" value="SusC/RagA family TonB-linked outer membrane protein"/>
    <property type="match status" value="1"/>
</dbReference>
<protein>
    <submittedName>
        <fullName evidence="10">TonB-dependent receptor</fullName>
    </submittedName>
</protein>
<proteinExistence type="inferred from homology"/>
<sequence>MKQKLWAIIAFLYCFMLGITAQQNNQKQIVVSGVVTDANNEPLIGANVTVKNVPGLGAITNIDGKYTIKMQPYNRLVFSYIGYETQEILVKEEHTVNVVMKENKETALDEVVITATGAQKKLTVTGAVTTVNVDRLKASPSGSISNSLAGNVAGVIARQTTGQPGKNVSEFWIRGISTFGAGAGALVLVDGFERDMNELNYEDIESFTVLKDASETAIYGSRGANGVVLITTRRGKVDKITIDAKVETMYNTRTFTPDFVDGITYAYMANEARRTRNLDPIYTGNELKILKQGLDPDLLPNVDWMDELLKKGAMSYRASLNLSGGGQNARYFVSASYLDEGGMYKVDKSLKDYNTNSNAKRWNYRMNADINITKTTLLQVGIGGALKKMNESGLTSDQIWTSLLFQTPTSMPKMYSNGYVPTDADGNLNPWVASTQCGYNEQWWNNIQTNVTLNQKLDFITKGLNFVGRFGFDTDNYNYIRRFKCPELWSADRYRKDDGSINFTRQKKEQVMDQTSGNSGERKEYFEAELQYARNFKGHMLNGTLKYSQDSKVRTQEIGKEIVNSLPFRHQGLAGRIAYNWNYRYFLNFNFGYTGSENFASGHQFGFFPAYSTAWNIAEEPFVKKNLKWMNMFKVRYSWGKVGNDKMYEPNGVQIRFPYLYTIGYGGAPANIWGDNNGYYSAFGGYNWADYGYGSLGTTLFQGLRYTSYANPGVTWEIATKHDVGLDMSIFDDKFMLTVDYFQEKRKGIFMYRNFLPATAGIEGGMTNPRANVGAVFSKGVDGNMTYKQQIGKVLLTARANATLSKNEVKEKDEQENIYPYRMERGYRVNQAKGLIALGLFKDYDDIRNSPKQTFGNYMPGDIKYKDVNGDGIIDDQDQVAVGATTVPNLVYGIGVSAQWKGLDVNVHFQGAGKSSFFIDGEGVRPFASGNRGNFYQEVIDGRWISKEESGTIATENPHAKYPRLSYGYNDNNNRNSSYWLRNGSYLRLKTLEVGYTLPKKIVNRIHFNNIRIYMIGTNLITWSKFKMWDPEMNSSNGATYPLAKSVTVGLNVNL</sequence>
<dbReference type="NCBIfam" id="TIGR04056">
    <property type="entry name" value="OMP_RagA_SusC"/>
    <property type="match status" value="1"/>
</dbReference>
<keyword evidence="5 7" id="KW-0472">Membrane</keyword>
<evidence type="ECO:0000256" key="2">
    <source>
        <dbReference type="ARBA" id="ARBA00022448"/>
    </source>
</evidence>
<feature type="domain" description="TonB-dependent receptor plug" evidence="9">
    <location>
        <begin position="121"/>
        <end position="227"/>
    </location>
</feature>
<dbReference type="Gene3D" id="2.170.130.10">
    <property type="entry name" value="TonB-dependent receptor, plug domain"/>
    <property type="match status" value="1"/>
</dbReference>
<name>A0A5M5N960_BACOV</name>
<evidence type="ECO:0000256" key="6">
    <source>
        <dbReference type="ARBA" id="ARBA00023237"/>
    </source>
</evidence>
<keyword evidence="10" id="KW-0675">Receptor</keyword>
<comment type="similarity">
    <text evidence="7">Belongs to the TonB-dependent receptor family.</text>
</comment>
<dbReference type="InterPro" id="IPR039426">
    <property type="entry name" value="TonB-dep_rcpt-like"/>
</dbReference>
<comment type="caution">
    <text evidence="10">The sequence shown here is derived from an EMBL/GenBank/DDBJ whole genome shotgun (WGS) entry which is preliminary data.</text>
</comment>
<dbReference type="InterPro" id="IPR008969">
    <property type="entry name" value="CarboxyPept-like_regulatory"/>
</dbReference>
<keyword evidence="8" id="KW-0732">Signal</keyword>
<dbReference type="InterPro" id="IPR023997">
    <property type="entry name" value="TonB-dep_OMP_SusC/RagA_CS"/>
</dbReference>
<dbReference type="Pfam" id="PF13715">
    <property type="entry name" value="CarbopepD_reg_2"/>
    <property type="match status" value="1"/>
</dbReference>
<dbReference type="NCBIfam" id="TIGR04057">
    <property type="entry name" value="SusC_RagA_signa"/>
    <property type="match status" value="1"/>
</dbReference>
<dbReference type="InterPro" id="IPR036942">
    <property type="entry name" value="Beta-barrel_TonB_sf"/>
</dbReference>
<evidence type="ECO:0000256" key="3">
    <source>
        <dbReference type="ARBA" id="ARBA00022452"/>
    </source>
</evidence>
<feature type="signal peptide" evidence="8">
    <location>
        <begin position="1"/>
        <end position="21"/>
    </location>
</feature>
<dbReference type="Pfam" id="PF07715">
    <property type="entry name" value="Plug"/>
    <property type="match status" value="1"/>
</dbReference>
<reference evidence="10 11" key="1">
    <citation type="journal article" date="2019" name="Nat. Med.">
        <title>A library of human gut bacterial isolates paired with longitudinal multiomics data enables mechanistic microbiome research.</title>
        <authorList>
            <person name="Poyet M."/>
            <person name="Groussin M."/>
            <person name="Gibbons S.M."/>
            <person name="Avila-Pacheco J."/>
            <person name="Jiang X."/>
            <person name="Kearney S.M."/>
            <person name="Perrotta A.R."/>
            <person name="Berdy B."/>
            <person name="Zhao S."/>
            <person name="Lieberman T.D."/>
            <person name="Swanson P.K."/>
            <person name="Smith M."/>
            <person name="Roesemann S."/>
            <person name="Alexander J.E."/>
            <person name="Rich S.A."/>
            <person name="Livny J."/>
            <person name="Vlamakis H."/>
            <person name="Clish C."/>
            <person name="Bullock K."/>
            <person name="Deik A."/>
            <person name="Scott J."/>
            <person name="Pierce K.A."/>
            <person name="Xavier R.J."/>
            <person name="Alm E.J."/>
        </authorList>
    </citation>
    <scope>NUCLEOTIDE SEQUENCE [LARGE SCALE GENOMIC DNA]</scope>
    <source>
        <strain evidence="10 11">BIOML-A14</strain>
    </source>
</reference>
<accession>A0A5M5N960</accession>
<dbReference type="InterPro" id="IPR037066">
    <property type="entry name" value="Plug_dom_sf"/>
</dbReference>
<dbReference type="InterPro" id="IPR023996">
    <property type="entry name" value="TonB-dep_OMP_SusC/RagA"/>
</dbReference>
<gene>
    <name evidence="10" type="ORF">F3B98_03325</name>
</gene>
<dbReference type="GO" id="GO:0009279">
    <property type="term" value="C:cell outer membrane"/>
    <property type="evidence" value="ECO:0007669"/>
    <property type="project" value="UniProtKB-SubCell"/>
</dbReference>
<dbReference type="EMBL" id="VWFO01000003">
    <property type="protein sequence ID" value="KAA4666215.1"/>
    <property type="molecule type" value="Genomic_DNA"/>
</dbReference>
<dbReference type="Proteomes" id="UP000435985">
    <property type="component" value="Unassembled WGS sequence"/>
</dbReference>
<evidence type="ECO:0000256" key="8">
    <source>
        <dbReference type="SAM" id="SignalP"/>
    </source>
</evidence>
<dbReference type="InterPro" id="IPR012910">
    <property type="entry name" value="Plug_dom"/>
</dbReference>
<evidence type="ECO:0000313" key="10">
    <source>
        <dbReference type="EMBL" id="KAA4666215.1"/>
    </source>
</evidence>
<dbReference type="SUPFAM" id="SSF56935">
    <property type="entry name" value="Porins"/>
    <property type="match status" value="1"/>
</dbReference>
<feature type="chain" id="PRO_5041088057" evidence="8">
    <location>
        <begin position="22"/>
        <end position="1055"/>
    </location>
</feature>
<keyword evidence="3 7" id="KW-1134">Transmembrane beta strand</keyword>
<dbReference type="RefSeq" id="WP_032849527.1">
    <property type="nucleotide sequence ID" value="NZ_CAXTIO010000009.1"/>
</dbReference>
<evidence type="ECO:0000256" key="7">
    <source>
        <dbReference type="PROSITE-ProRule" id="PRU01360"/>
    </source>
</evidence>
<comment type="subcellular location">
    <subcellularLocation>
        <location evidence="1 7">Cell outer membrane</location>
        <topology evidence="1 7">Multi-pass membrane protein</topology>
    </subcellularLocation>
</comment>
<dbReference type="SUPFAM" id="SSF49464">
    <property type="entry name" value="Carboxypeptidase regulatory domain-like"/>
    <property type="match status" value="1"/>
</dbReference>
<dbReference type="FunFam" id="2.60.40.1120:FF:000003">
    <property type="entry name" value="Outer membrane protein Omp121"/>
    <property type="match status" value="1"/>
</dbReference>
<evidence type="ECO:0000256" key="4">
    <source>
        <dbReference type="ARBA" id="ARBA00022692"/>
    </source>
</evidence>
<dbReference type="PROSITE" id="PS52016">
    <property type="entry name" value="TONB_DEPENDENT_REC_3"/>
    <property type="match status" value="1"/>
</dbReference>
<dbReference type="Gene3D" id="2.60.40.1120">
    <property type="entry name" value="Carboxypeptidase-like, regulatory domain"/>
    <property type="match status" value="1"/>
</dbReference>